<dbReference type="AlphaFoldDB" id="A0A8S3XN60"/>
<organism evidence="1 2">
    <name type="scientific">Parnassius apollo</name>
    <name type="common">Apollo butterfly</name>
    <name type="synonym">Papilio apollo</name>
    <dbReference type="NCBI Taxonomy" id="110799"/>
    <lineage>
        <taxon>Eukaryota</taxon>
        <taxon>Metazoa</taxon>
        <taxon>Ecdysozoa</taxon>
        <taxon>Arthropoda</taxon>
        <taxon>Hexapoda</taxon>
        <taxon>Insecta</taxon>
        <taxon>Pterygota</taxon>
        <taxon>Neoptera</taxon>
        <taxon>Endopterygota</taxon>
        <taxon>Lepidoptera</taxon>
        <taxon>Glossata</taxon>
        <taxon>Ditrysia</taxon>
        <taxon>Papilionoidea</taxon>
        <taxon>Papilionidae</taxon>
        <taxon>Parnassiinae</taxon>
        <taxon>Parnassini</taxon>
        <taxon>Parnassius</taxon>
        <taxon>Parnassius</taxon>
    </lineage>
</organism>
<evidence type="ECO:0000313" key="2">
    <source>
        <dbReference type="Proteomes" id="UP000691718"/>
    </source>
</evidence>
<comment type="caution">
    <text evidence="1">The sequence shown here is derived from an EMBL/GenBank/DDBJ whole genome shotgun (WGS) entry which is preliminary data.</text>
</comment>
<gene>
    <name evidence="1" type="ORF">PAPOLLO_LOCUS17971</name>
</gene>
<keyword evidence="2" id="KW-1185">Reference proteome</keyword>
<proteinExistence type="predicted"/>
<reference evidence="1" key="1">
    <citation type="submission" date="2021-04" db="EMBL/GenBank/DDBJ databases">
        <authorList>
            <person name="Tunstrom K."/>
        </authorList>
    </citation>
    <scope>NUCLEOTIDE SEQUENCE</scope>
</reference>
<sequence length="107" mass="12284">MISFCYRWSPRGPGGRKMQTKNINLSRDQSNDDNCELQKTCRQDLQGLPIDVSVTHQSILNQVTRPTIGSTYRGSLTRRHTQKLIIKPKYWLKLRLKTPGLGKQEAS</sequence>
<dbReference type="EMBL" id="CAJQZP010001153">
    <property type="protein sequence ID" value="CAG5023472.1"/>
    <property type="molecule type" value="Genomic_DNA"/>
</dbReference>
<evidence type="ECO:0000313" key="1">
    <source>
        <dbReference type="EMBL" id="CAG5023472.1"/>
    </source>
</evidence>
<accession>A0A8S3XN60</accession>
<name>A0A8S3XN60_PARAO</name>
<dbReference type="OrthoDB" id="7326970at2759"/>
<dbReference type="Proteomes" id="UP000691718">
    <property type="component" value="Unassembled WGS sequence"/>
</dbReference>
<protein>
    <submittedName>
        <fullName evidence="1">(apollo) hypothetical protein</fullName>
    </submittedName>
</protein>